<dbReference type="AlphaFoldDB" id="A0A8J3VBB3"/>
<evidence type="ECO:0000256" key="4">
    <source>
        <dbReference type="ARBA" id="ARBA00022692"/>
    </source>
</evidence>
<proteinExistence type="inferred from homology"/>
<keyword evidence="10" id="KW-1185">Reference proteome</keyword>
<dbReference type="PROSITE" id="PS50928">
    <property type="entry name" value="ABC_TM1"/>
    <property type="match status" value="1"/>
</dbReference>
<dbReference type="InterPro" id="IPR035906">
    <property type="entry name" value="MetI-like_sf"/>
</dbReference>
<keyword evidence="6 7" id="KW-0472">Membrane</keyword>
<organism evidence="9 10">
    <name type="scientific">Planotetraspora kaengkrachanensis</name>
    <dbReference type="NCBI Taxonomy" id="575193"/>
    <lineage>
        <taxon>Bacteria</taxon>
        <taxon>Bacillati</taxon>
        <taxon>Actinomycetota</taxon>
        <taxon>Actinomycetes</taxon>
        <taxon>Streptosporangiales</taxon>
        <taxon>Streptosporangiaceae</taxon>
        <taxon>Planotetraspora</taxon>
    </lineage>
</organism>
<dbReference type="GO" id="GO:0005886">
    <property type="term" value="C:plasma membrane"/>
    <property type="evidence" value="ECO:0007669"/>
    <property type="project" value="UniProtKB-SubCell"/>
</dbReference>
<evidence type="ECO:0000313" key="10">
    <source>
        <dbReference type="Proteomes" id="UP000630097"/>
    </source>
</evidence>
<keyword evidence="3" id="KW-1003">Cell membrane</keyword>
<keyword evidence="5 7" id="KW-1133">Transmembrane helix</keyword>
<reference evidence="9 10" key="1">
    <citation type="submission" date="2021-01" db="EMBL/GenBank/DDBJ databases">
        <title>Whole genome shotgun sequence of Planotetraspora kaengkrachanensis NBRC 104272.</title>
        <authorList>
            <person name="Komaki H."/>
            <person name="Tamura T."/>
        </authorList>
    </citation>
    <scope>NUCLEOTIDE SEQUENCE [LARGE SCALE GENOMIC DNA]</scope>
    <source>
        <strain evidence="9 10">NBRC 104272</strain>
    </source>
</reference>
<evidence type="ECO:0000256" key="2">
    <source>
        <dbReference type="ARBA" id="ARBA00022448"/>
    </source>
</evidence>
<name>A0A8J3VBB3_9ACTN</name>
<evidence type="ECO:0000256" key="3">
    <source>
        <dbReference type="ARBA" id="ARBA00022475"/>
    </source>
</evidence>
<dbReference type="Proteomes" id="UP000630097">
    <property type="component" value="Unassembled WGS sequence"/>
</dbReference>
<feature type="transmembrane region" description="Helical" evidence="7">
    <location>
        <begin position="116"/>
        <end position="137"/>
    </location>
</feature>
<evidence type="ECO:0000256" key="5">
    <source>
        <dbReference type="ARBA" id="ARBA00022989"/>
    </source>
</evidence>
<feature type="transmembrane region" description="Helical" evidence="7">
    <location>
        <begin position="305"/>
        <end position="327"/>
    </location>
</feature>
<comment type="caution">
    <text evidence="9">The sequence shown here is derived from an EMBL/GenBank/DDBJ whole genome shotgun (WGS) entry which is preliminary data.</text>
</comment>
<evidence type="ECO:0000256" key="1">
    <source>
        <dbReference type="ARBA" id="ARBA00004651"/>
    </source>
</evidence>
<feature type="transmembrane region" description="Helical" evidence="7">
    <location>
        <begin position="49"/>
        <end position="68"/>
    </location>
</feature>
<dbReference type="Gene3D" id="1.10.3720.10">
    <property type="entry name" value="MetI-like"/>
    <property type="match status" value="1"/>
</dbReference>
<dbReference type="InterPro" id="IPR000515">
    <property type="entry name" value="MetI-like"/>
</dbReference>
<gene>
    <name evidence="9" type="ORF">Pka01_69750</name>
</gene>
<comment type="similarity">
    <text evidence="7">Belongs to the binding-protein-dependent transport system permease family.</text>
</comment>
<dbReference type="Pfam" id="PF00528">
    <property type="entry name" value="BPD_transp_1"/>
    <property type="match status" value="1"/>
</dbReference>
<dbReference type="SUPFAM" id="SSF161098">
    <property type="entry name" value="MetI-like"/>
    <property type="match status" value="1"/>
</dbReference>
<feature type="transmembrane region" description="Helical" evidence="7">
    <location>
        <begin position="253"/>
        <end position="270"/>
    </location>
</feature>
<dbReference type="CDD" id="cd06261">
    <property type="entry name" value="TM_PBP2"/>
    <property type="match status" value="1"/>
</dbReference>
<evidence type="ECO:0000313" key="9">
    <source>
        <dbReference type="EMBL" id="GIG83848.1"/>
    </source>
</evidence>
<protein>
    <submittedName>
        <fullName evidence="9">Sugar ABC transporter permease</fullName>
    </submittedName>
</protein>
<dbReference type="GO" id="GO:0055085">
    <property type="term" value="P:transmembrane transport"/>
    <property type="evidence" value="ECO:0007669"/>
    <property type="project" value="InterPro"/>
</dbReference>
<dbReference type="PANTHER" id="PTHR43005:SF1">
    <property type="entry name" value="SPERMIDINE_PUTRESCINE TRANSPORT SYSTEM PERMEASE PROTEIN"/>
    <property type="match status" value="1"/>
</dbReference>
<evidence type="ECO:0000259" key="8">
    <source>
        <dbReference type="PROSITE" id="PS50928"/>
    </source>
</evidence>
<evidence type="ECO:0000256" key="7">
    <source>
        <dbReference type="RuleBase" id="RU363032"/>
    </source>
</evidence>
<comment type="subcellular location">
    <subcellularLocation>
        <location evidence="1 7">Cell membrane</location>
        <topology evidence="1 7">Multi-pass membrane protein</topology>
    </subcellularLocation>
</comment>
<dbReference type="EMBL" id="BONV01000044">
    <property type="protein sequence ID" value="GIG83848.1"/>
    <property type="molecule type" value="Genomic_DNA"/>
</dbReference>
<feature type="transmembrane region" description="Helical" evidence="7">
    <location>
        <begin position="190"/>
        <end position="211"/>
    </location>
</feature>
<feature type="domain" description="ABC transmembrane type-1" evidence="8">
    <location>
        <begin position="112"/>
        <end position="326"/>
    </location>
</feature>
<feature type="transmembrane region" description="Helical" evidence="7">
    <location>
        <begin position="149"/>
        <end position="170"/>
    </location>
</feature>
<keyword evidence="4 7" id="KW-0812">Transmembrane</keyword>
<evidence type="ECO:0000256" key="6">
    <source>
        <dbReference type="ARBA" id="ARBA00023136"/>
    </source>
</evidence>
<dbReference type="PANTHER" id="PTHR43005">
    <property type="entry name" value="BLR7065 PROTEIN"/>
    <property type="match status" value="1"/>
</dbReference>
<accession>A0A8J3VBB3</accession>
<sequence length="339" mass="36656">MMAETIPGAAAPAGAVRVGRRVGRRAGLHVGRHGGRSAGARRSRGGTGWAAFGFIAPAWLYVAAFYVYPLAANVRMSFQDYTVTSFFTGRAPFVGWRNYEAVWQDPAFAATVANTVLFTVGSLLFQFGAGLALAVFFQRRFPLGGLLRSLLLVPWLLPLVVSGTAWRWIMETDSGVLNQALMQVHLIDRPIPWLASTSVSLLSVTLVNIWVGVPFNMVILYGGLQGIPAHLYEAAALDGAGAWRRFRHITLPLLRPVTAVVLTLGLIYTLKVFDVIMVLTQGGPADSSQTLTTFAYDLSFQRLTFGHGAVVGNLLIVVAVVFAFVYLRATRDGEGRAAA</sequence>
<keyword evidence="2 7" id="KW-0813">Transport</keyword>
<dbReference type="RefSeq" id="WP_239115826.1">
    <property type="nucleotide sequence ID" value="NZ_BAABHH010000029.1"/>
</dbReference>